<organism evidence="3">
    <name type="scientific">Onchocerca flexuosa</name>
    <dbReference type="NCBI Taxonomy" id="387005"/>
    <lineage>
        <taxon>Eukaryota</taxon>
        <taxon>Metazoa</taxon>
        <taxon>Ecdysozoa</taxon>
        <taxon>Nematoda</taxon>
        <taxon>Chromadorea</taxon>
        <taxon>Rhabditida</taxon>
        <taxon>Spirurina</taxon>
        <taxon>Spiruromorpha</taxon>
        <taxon>Filarioidea</taxon>
        <taxon>Onchocercidae</taxon>
        <taxon>Onchocerca</taxon>
    </lineage>
</organism>
<sequence length="86" mass="9605">MQLRYVLGCFSPVPSVLVNGLSRWNMQQPTMVDGDGGDAADMDATPKKKLGITDLMFIAADQSMRIYYRNETTVLTGSQRYSIVIR</sequence>
<reference evidence="1 2" key="1">
    <citation type="submission" date="2015-12" db="EMBL/GenBank/DDBJ databases">
        <title>Draft genome of the nematode, Onchocerca flexuosa.</title>
        <authorList>
            <person name="Mitreva M."/>
        </authorList>
    </citation>
    <scope>NUCLEOTIDE SEQUENCE [LARGE SCALE GENOMIC DNA]</scope>
    <source>
        <strain evidence="1">Red Deer</strain>
    </source>
</reference>
<dbReference type="Proteomes" id="UP000242913">
    <property type="component" value="Unassembled WGS sequence"/>
</dbReference>
<reference evidence="3" key="2">
    <citation type="submission" date="2016-06" db="UniProtKB">
        <authorList>
            <consortium name="WormBaseParasite"/>
        </authorList>
    </citation>
    <scope>IDENTIFICATION</scope>
</reference>
<proteinExistence type="predicted"/>
<evidence type="ECO:0000313" key="3">
    <source>
        <dbReference type="WBParaSite" id="OFLC_0000526501-mRNA-1"/>
    </source>
</evidence>
<evidence type="ECO:0000313" key="2">
    <source>
        <dbReference type="Proteomes" id="UP000242913"/>
    </source>
</evidence>
<accession>A0A183HCQ4</accession>
<evidence type="ECO:0000313" key="1">
    <source>
        <dbReference type="EMBL" id="OZC05032.1"/>
    </source>
</evidence>
<protein>
    <submittedName>
        <fullName evidence="3">Sen15 domain-containing protein</fullName>
    </submittedName>
</protein>
<dbReference type="WBParaSite" id="OFLC_0000526501-mRNA-1">
    <property type="protein sequence ID" value="OFLC_0000526501-mRNA-1"/>
    <property type="gene ID" value="OFLC_0000526501"/>
</dbReference>
<keyword evidence="2" id="KW-1185">Reference proteome</keyword>
<name>A0A183HCQ4_9BILA</name>
<dbReference type="AlphaFoldDB" id="A0A183HCQ4"/>
<gene>
    <name evidence="1" type="ORF">X798_07969</name>
</gene>
<dbReference type="EMBL" id="KZ271546">
    <property type="protein sequence ID" value="OZC05032.1"/>
    <property type="molecule type" value="Genomic_DNA"/>
</dbReference>